<protein>
    <submittedName>
        <fullName evidence="1">Uncharacterized protein</fullName>
    </submittedName>
</protein>
<keyword evidence="2" id="KW-1185">Reference proteome</keyword>
<organism evidence="1 2">
    <name type="scientific">Rotaria socialis</name>
    <dbReference type="NCBI Taxonomy" id="392032"/>
    <lineage>
        <taxon>Eukaryota</taxon>
        <taxon>Metazoa</taxon>
        <taxon>Spiralia</taxon>
        <taxon>Gnathifera</taxon>
        <taxon>Rotifera</taxon>
        <taxon>Eurotatoria</taxon>
        <taxon>Bdelloidea</taxon>
        <taxon>Philodinida</taxon>
        <taxon>Philodinidae</taxon>
        <taxon>Rotaria</taxon>
    </lineage>
</organism>
<accession>A0A821LD97</accession>
<feature type="non-terminal residue" evidence="1">
    <location>
        <position position="1"/>
    </location>
</feature>
<sequence length="77" mass="8795">NGSCEWKLFGWNPYRGCGYNQQMSSYLCIMKNLDGSKSTFLSKLNISTNHQYCLEFKYLTTGSITDGEEKLKHNSIA</sequence>
<gene>
    <name evidence="1" type="ORF">UJA718_LOCUS38848</name>
</gene>
<reference evidence="1" key="1">
    <citation type="submission" date="2021-02" db="EMBL/GenBank/DDBJ databases">
        <authorList>
            <person name="Nowell W R."/>
        </authorList>
    </citation>
    <scope>NUCLEOTIDE SEQUENCE</scope>
</reference>
<dbReference type="EMBL" id="CAJOBP010040355">
    <property type="protein sequence ID" value="CAF4749710.1"/>
    <property type="molecule type" value="Genomic_DNA"/>
</dbReference>
<dbReference type="Proteomes" id="UP000663873">
    <property type="component" value="Unassembled WGS sequence"/>
</dbReference>
<comment type="caution">
    <text evidence="1">The sequence shown here is derived from an EMBL/GenBank/DDBJ whole genome shotgun (WGS) entry which is preliminary data.</text>
</comment>
<proteinExistence type="predicted"/>
<evidence type="ECO:0000313" key="1">
    <source>
        <dbReference type="EMBL" id="CAF4749710.1"/>
    </source>
</evidence>
<evidence type="ECO:0000313" key="2">
    <source>
        <dbReference type="Proteomes" id="UP000663873"/>
    </source>
</evidence>
<name>A0A821LD97_9BILA</name>
<dbReference type="AlphaFoldDB" id="A0A821LD97"/>